<sequence>MSIELPCGQAAVPKANRNTRVRARSVPTAQTATSSVVPRERLRLPHEVDVSDCAFRAPSPA</sequence>
<dbReference type="RefSeq" id="WP_010109554.1">
    <property type="nucleotide sequence ID" value="NZ_CP008727.1"/>
</dbReference>
<organism evidence="1 2">
    <name type="scientific">Burkholderia oklahomensis</name>
    <dbReference type="NCBI Taxonomy" id="342113"/>
    <lineage>
        <taxon>Bacteria</taxon>
        <taxon>Pseudomonadati</taxon>
        <taxon>Pseudomonadota</taxon>
        <taxon>Betaproteobacteria</taxon>
        <taxon>Burkholderiales</taxon>
        <taxon>Burkholderiaceae</taxon>
        <taxon>Burkholderia</taxon>
        <taxon>pseudomallei group</taxon>
    </lineage>
</organism>
<name>A0AAI8BD14_9BURK</name>
<evidence type="ECO:0000313" key="1">
    <source>
        <dbReference type="EMBL" id="AIO70001.1"/>
    </source>
</evidence>
<reference evidence="1 2" key="1">
    <citation type="submission" date="2014-06" db="EMBL/GenBank/DDBJ databases">
        <authorList>
            <person name="Bishop-Lilly K.A."/>
            <person name="Broomall S.M."/>
            <person name="Chain P.S."/>
            <person name="Chertkov O."/>
            <person name="Coyne S.R."/>
            <person name="Daligault H.E."/>
            <person name="Davenport K.W."/>
            <person name="Erkkila T."/>
            <person name="Frey K.G."/>
            <person name="Gibbons H.S."/>
            <person name="Gu W."/>
            <person name="Jaissle J."/>
            <person name="Johnson S.L."/>
            <person name="Koroleva G.I."/>
            <person name="Ladner J.T."/>
            <person name="Lo C.-C."/>
            <person name="Minogue T.D."/>
            <person name="Munk C."/>
            <person name="Palacios G.F."/>
            <person name="Redden C.L."/>
            <person name="Rosenzweig C.N."/>
            <person name="Scholz M.B."/>
            <person name="Teshima H."/>
            <person name="Xu Y."/>
        </authorList>
    </citation>
    <scope>NUCLEOTIDE SEQUENCE [LARGE SCALE GENOMIC DNA]</scope>
    <source>
        <strain evidence="1 2">EO147</strain>
    </source>
</reference>
<gene>
    <name evidence="1" type="ORF">DM82_5702</name>
</gene>
<keyword evidence="2" id="KW-1185">Reference proteome</keyword>
<dbReference type="KEGG" id="bok:DM82_5702"/>
<evidence type="ECO:0000313" key="2">
    <source>
        <dbReference type="Proteomes" id="UP000029424"/>
    </source>
</evidence>
<accession>A0AAI8BD14</accession>
<dbReference type="Proteomes" id="UP000029424">
    <property type="component" value="Chromosome 2"/>
</dbReference>
<proteinExistence type="predicted"/>
<dbReference type="EMBL" id="CP008727">
    <property type="protein sequence ID" value="AIO70001.1"/>
    <property type="molecule type" value="Genomic_DNA"/>
</dbReference>
<protein>
    <submittedName>
        <fullName evidence="1">Uncharacterized protein</fullName>
    </submittedName>
</protein>
<dbReference type="AlphaFoldDB" id="A0AAI8BD14"/>